<dbReference type="PANTHER" id="PTHR34310">
    <property type="entry name" value="DUF427 DOMAIN PROTEIN (AFU_ORTHOLOGUE AFUA_3G02220)"/>
    <property type="match status" value="1"/>
</dbReference>
<feature type="domain" description="DUF427" evidence="1">
    <location>
        <begin position="18"/>
        <end position="107"/>
    </location>
</feature>
<dbReference type="Pfam" id="PF04248">
    <property type="entry name" value="NTP_transf_9"/>
    <property type="match status" value="2"/>
</dbReference>
<evidence type="ECO:0000259" key="1">
    <source>
        <dbReference type="Pfam" id="PF04248"/>
    </source>
</evidence>
<organism evidence="2">
    <name type="scientific">hydrothermal vent metagenome</name>
    <dbReference type="NCBI Taxonomy" id="652676"/>
    <lineage>
        <taxon>unclassified sequences</taxon>
        <taxon>metagenomes</taxon>
        <taxon>ecological metagenomes</taxon>
    </lineage>
</organism>
<dbReference type="AlphaFoldDB" id="A0A3B0RV82"/>
<protein>
    <recommendedName>
        <fullName evidence="1">DUF427 domain-containing protein</fullName>
    </recommendedName>
</protein>
<dbReference type="Gene3D" id="2.170.150.40">
    <property type="entry name" value="Domain of unknown function (DUF427)"/>
    <property type="match status" value="2"/>
</dbReference>
<dbReference type="PANTHER" id="PTHR34310:SF9">
    <property type="entry name" value="BLR5716 PROTEIN"/>
    <property type="match status" value="1"/>
</dbReference>
<proteinExistence type="predicted"/>
<gene>
    <name evidence="2" type="ORF">MNBD_ACTINO01-302</name>
</gene>
<dbReference type="EMBL" id="UOEI01000206">
    <property type="protein sequence ID" value="VAV97380.1"/>
    <property type="molecule type" value="Genomic_DNA"/>
</dbReference>
<reference evidence="2" key="1">
    <citation type="submission" date="2018-06" db="EMBL/GenBank/DDBJ databases">
        <authorList>
            <person name="Zhirakovskaya E."/>
        </authorList>
    </citation>
    <scope>NUCLEOTIDE SEQUENCE</scope>
</reference>
<feature type="domain" description="DUF427" evidence="1">
    <location>
        <begin position="140"/>
        <end position="232"/>
    </location>
</feature>
<dbReference type="InterPro" id="IPR038694">
    <property type="entry name" value="DUF427_sf"/>
</dbReference>
<accession>A0A3B0RV82</accession>
<sequence>MTTQTRGRVRVEDGIKRVRAQIGGVTVADSAAIKMVWEIPYFPTYYFPQDSVRMDLLTDSGDTKRSPSRGTADLYDVTVGDRTVPQAARVWNESKLDDVAGYVSFDWDSMDAWFEEDEEVYFHARDPYTRIDILQSSRAIRVEVDGVVVADSDRARFLFETNLPARYYLPKTDVNFEYLTATDTATHCPYKGTARYWSITTSGETHEDVVWGYDSPLPESQLITGFVAFYNEKLDIYVDGILEEKPKTKFS</sequence>
<evidence type="ECO:0000313" key="2">
    <source>
        <dbReference type="EMBL" id="VAV97380.1"/>
    </source>
</evidence>
<name>A0A3B0RV82_9ZZZZ</name>
<dbReference type="InterPro" id="IPR007361">
    <property type="entry name" value="DUF427"/>
</dbReference>